<dbReference type="AlphaFoldDB" id="U4L1X1"/>
<reference evidence="2 3" key="1">
    <citation type="journal article" date="2013" name="PLoS Genet.">
        <title>The genome and development-dependent transcriptomes of Pyronema confluens: a window into fungal evolution.</title>
        <authorList>
            <person name="Traeger S."/>
            <person name="Altegoer F."/>
            <person name="Freitag M."/>
            <person name="Gabaldon T."/>
            <person name="Kempken F."/>
            <person name="Kumar A."/>
            <person name="Marcet-Houben M."/>
            <person name="Poggeler S."/>
            <person name="Stajich J.E."/>
            <person name="Nowrousian M."/>
        </authorList>
    </citation>
    <scope>NUCLEOTIDE SEQUENCE [LARGE SCALE GENOMIC DNA]</scope>
    <source>
        <strain evidence="3">CBS 100304</strain>
        <tissue evidence="2">Vegetative mycelium</tissue>
    </source>
</reference>
<dbReference type="eggNOG" id="ENOG502T2F6">
    <property type="taxonomic scope" value="Eukaryota"/>
</dbReference>
<dbReference type="Pfam" id="PF17111">
    <property type="entry name" value="PigL_N"/>
    <property type="match status" value="1"/>
</dbReference>
<sequence>MDPLSLSAGVAGFLGLAIEVTKILNAYIKDVNDAPKETSELKTKVSILSHVLEKLVDILQSDDVEAITFGEQSLLFSVVSSCERHVKLVYKNLAKLRDANKVKALIGRVS</sequence>
<evidence type="ECO:0000313" key="3">
    <source>
        <dbReference type="Proteomes" id="UP000018144"/>
    </source>
</evidence>
<dbReference type="EMBL" id="HF935513">
    <property type="protein sequence ID" value="CCX10120.1"/>
    <property type="molecule type" value="Genomic_DNA"/>
</dbReference>
<name>U4L1X1_PYROM</name>
<dbReference type="OrthoDB" id="5430777at2759"/>
<feature type="domain" description="Azaphilone pigments biosynthesis cluster protein L N-terminal" evidence="1">
    <location>
        <begin position="1"/>
        <end position="89"/>
    </location>
</feature>
<evidence type="ECO:0000313" key="2">
    <source>
        <dbReference type="EMBL" id="CCX10120.1"/>
    </source>
</evidence>
<organism evidence="2 3">
    <name type="scientific">Pyronema omphalodes (strain CBS 100304)</name>
    <name type="common">Pyronema confluens</name>
    <dbReference type="NCBI Taxonomy" id="1076935"/>
    <lineage>
        <taxon>Eukaryota</taxon>
        <taxon>Fungi</taxon>
        <taxon>Dikarya</taxon>
        <taxon>Ascomycota</taxon>
        <taxon>Pezizomycotina</taxon>
        <taxon>Pezizomycetes</taxon>
        <taxon>Pezizales</taxon>
        <taxon>Pyronemataceae</taxon>
        <taxon>Pyronema</taxon>
    </lineage>
</organism>
<keyword evidence="3" id="KW-1185">Reference proteome</keyword>
<protein>
    <recommendedName>
        <fullName evidence="1">Azaphilone pigments biosynthesis cluster protein L N-terminal domain-containing protein</fullName>
    </recommendedName>
</protein>
<accession>U4L1X1</accession>
<gene>
    <name evidence="2" type="ORF">PCON_09713</name>
</gene>
<dbReference type="InterPro" id="IPR031348">
    <property type="entry name" value="PigL_N"/>
</dbReference>
<evidence type="ECO:0000259" key="1">
    <source>
        <dbReference type="Pfam" id="PF17111"/>
    </source>
</evidence>
<dbReference type="Proteomes" id="UP000018144">
    <property type="component" value="Unassembled WGS sequence"/>
</dbReference>
<proteinExistence type="predicted"/>